<dbReference type="OrthoDB" id="7478510at2"/>
<keyword evidence="4" id="KW-1185">Reference proteome</keyword>
<evidence type="ECO:0000313" key="5">
    <source>
        <dbReference type="Proteomes" id="UP000436801"/>
    </source>
</evidence>
<evidence type="ECO:0000313" key="2">
    <source>
        <dbReference type="EMBL" id="MWC42233.1"/>
    </source>
</evidence>
<dbReference type="AlphaFoldDB" id="A0A1G7MM60"/>
<reference evidence="3 4" key="1">
    <citation type="submission" date="2016-10" db="EMBL/GenBank/DDBJ databases">
        <authorList>
            <person name="Varghese N."/>
            <person name="Submissions S."/>
        </authorList>
    </citation>
    <scope>NUCLEOTIDE SEQUENCE [LARGE SCALE GENOMIC DNA]</scope>
    <source>
        <strain evidence="3 4">S7-754</strain>
    </source>
</reference>
<evidence type="ECO:0000313" key="3">
    <source>
        <dbReference type="EMBL" id="SDF62706.1"/>
    </source>
</evidence>
<reference evidence="2 5" key="2">
    <citation type="submission" date="2019-12" db="EMBL/GenBank/DDBJ databases">
        <authorList>
            <person name="Zheng J."/>
        </authorList>
    </citation>
    <scope>NUCLEOTIDE SEQUENCE [LARGE SCALE GENOMIC DNA]</scope>
    <source>
        <strain evidence="2 5">DSM 27347</strain>
    </source>
</reference>
<accession>A0A1G7MM60</accession>
<proteinExistence type="predicted"/>
<evidence type="ECO:0000256" key="1">
    <source>
        <dbReference type="SAM" id="MobiDB-lite"/>
    </source>
</evidence>
<protein>
    <recommendedName>
        <fullName evidence="6">Cell envelope biogenesis protein TolA</fullName>
    </recommendedName>
</protein>
<dbReference type="RefSeq" id="WP_149682578.1">
    <property type="nucleotide sequence ID" value="NZ_FNBI01000004.1"/>
</dbReference>
<feature type="region of interest" description="Disordered" evidence="1">
    <location>
        <begin position="73"/>
        <end position="109"/>
    </location>
</feature>
<evidence type="ECO:0000313" key="4">
    <source>
        <dbReference type="Proteomes" id="UP000323502"/>
    </source>
</evidence>
<name>A0A1G7MM60_9SPHN</name>
<gene>
    <name evidence="2" type="ORF">GQR91_00975</name>
    <name evidence="3" type="ORF">SAMN05216557_104253</name>
</gene>
<organism evidence="3 4">
    <name type="scientific">Sphingomonas carotinifaciens</name>
    <dbReference type="NCBI Taxonomy" id="1166323"/>
    <lineage>
        <taxon>Bacteria</taxon>
        <taxon>Pseudomonadati</taxon>
        <taxon>Pseudomonadota</taxon>
        <taxon>Alphaproteobacteria</taxon>
        <taxon>Sphingomonadales</taxon>
        <taxon>Sphingomonadaceae</taxon>
        <taxon>Sphingomonas</taxon>
    </lineage>
</organism>
<evidence type="ECO:0008006" key="6">
    <source>
        <dbReference type="Google" id="ProtNLM"/>
    </source>
</evidence>
<dbReference type="Proteomes" id="UP000436801">
    <property type="component" value="Unassembled WGS sequence"/>
</dbReference>
<dbReference type="Proteomes" id="UP000323502">
    <property type="component" value="Unassembled WGS sequence"/>
</dbReference>
<dbReference type="EMBL" id="FNBI01000004">
    <property type="protein sequence ID" value="SDF62706.1"/>
    <property type="molecule type" value="Genomic_DNA"/>
</dbReference>
<dbReference type="EMBL" id="WSUT01000001">
    <property type="protein sequence ID" value="MWC42233.1"/>
    <property type="molecule type" value="Genomic_DNA"/>
</dbReference>
<sequence length="170" mass="18251">MPAKLKVFRTPIGFHDAYVAAPSQKAALTAWGADVNLFARGAAEVVTDPALTAEPLARPGEVVRKARGSIADHLAALPASKPRPTPSATPARKTPPRPSRKSLNAAEAALEDAEQAYAAARAAVEAREAAIRRERRELDREHERTAARLEKSRARAEAAYRAAMAAWRDG</sequence>